<feature type="transmembrane region" description="Helical" evidence="6">
    <location>
        <begin position="324"/>
        <end position="341"/>
    </location>
</feature>
<keyword evidence="4 6" id="KW-1133">Transmembrane helix</keyword>
<evidence type="ECO:0000256" key="5">
    <source>
        <dbReference type="ARBA" id="ARBA00023136"/>
    </source>
</evidence>
<keyword evidence="3 6" id="KW-0812">Transmembrane</keyword>
<feature type="transmembrane region" description="Helical" evidence="6">
    <location>
        <begin position="272"/>
        <end position="293"/>
    </location>
</feature>
<proteinExistence type="predicted"/>
<feature type="transmembrane region" description="Helical" evidence="6">
    <location>
        <begin position="228"/>
        <end position="252"/>
    </location>
</feature>
<dbReference type="GO" id="GO:0005886">
    <property type="term" value="C:plasma membrane"/>
    <property type="evidence" value="ECO:0007669"/>
    <property type="project" value="UniProtKB-SubCell"/>
</dbReference>
<feature type="transmembrane region" description="Helical" evidence="6">
    <location>
        <begin position="172"/>
        <end position="196"/>
    </location>
</feature>
<dbReference type="GO" id="GO:0022857">
    <property type="term" value="F:transmembrane transporter activity"/>
    <property type="evidence" value="ECO:0007669"/>
    <property type="project" value="InterPro"/>
</dbReference>
<dbReference type="Pfam" id="PF07690">
    <property type="entry name" value="MFS_1"/>
    <property type="match status" value="1"/>
</dbReference>
<feature type="transmembrane region" description="Helical" evidence="6">
    <location>
        <begin position="83"/>
        <end position="102"/>
    </location>
</feature>
<dbReference type="Proteomes" id="UP000234881">
    <property type="component" value="Unassembled WGS sequence"/>
</dbReference>
<dbReference type="AlphaFoldDB" id="A0A2N5XRG8"/>
<dbReference type="InterPro" id="IPR020846">
    <property type="entry name" value="MFS_dom"/>
</dbReference>
<dbReference type="InterPro" id="IPR011701">
    <property type="entry name" value="MFS"/>
</dbReference>
<evidence type="ECO:0000256" key="2">
    <source>
        <dbReference type="ARBA" id="ARBA00022475"/>
    </source>
</evidence>
<dbReference type="InterPro" id="IPR050189">
    <property type="entry name" value="MFS_Efflux_Transporters"/>
</dbReference>
<feature type="domain" description="Major facilitator superfamily (MFS) profile" evidence="7">
    <location>
        <begin position="16"/>
        <end position="415"/>
    </location>
</feature>
<dbReference type="InterPro" id="IPR036259">
    <property type="entry name" value="MFS_trans_sf"/>
</dbReference>
<evidence type="ECO:0000313" key="8">
    <source>
        <dbReference type="EMBL" id="PLW77112.1"/>
    </source>
</evidence>
<evidence type="ECO:0000256" key="3">
    <source>
        <dbReference type="ARBA" id="ARBA00022692"/>
    </source>
</evidence>
<sequence length="432" mass="45474">MNDTQKTAPEYSALRWAILAAICLAITSFQLVSMSYAPLLGEIAKDLSVDLPTAVQLMTYFMFFSSISFFVGGPFVDKFGPAASIVVSVLLAFLPTLATVWLGHSYNTVVVIRILQGFAVGFCMGGMVPMIMQWFPAKQRAFALGITGAFNPLGAMLAVTVTPAAFTAFGDWRAAMGVVAIIPFAVLVYCLAIFAYSRGKAPQMMGGAPDGSADGDVFKKAMASPLTWLGITAAFGSMWLLQTAFSITPSYFAEPSPAGIGLGPVVGGQLTTFLQIASIIAPILGGFAAGRFFNGRPGGIIFLGFILAFTYGALQFSGVYDNQALLTLFLILPGLGIGMLVPMLQAKIAESYDPSVVGRMNGLWIGIGSFGGTAGLFISAKSLATTGTYVTSINILAIVAIICAVLVLVMNRIQKRPAVQPVVKPEVDLNTA</sequence>
<dbReference type="CDD" id="cd06174">
    <property type="entry name" value="MFS"/>
    <property type="match status" value="1"/>
</dbReference>
<evidence type="ECO:0000259" key="7">
    <source>
        <dbReference type="PROSITE" id="PS50850"/>
    </source>
</evidence>
<dbReference type="SUPFAM" id="SSF103473">
    <property type="entry name" value="MFS general substrate transporter"/>
    <property type="match status" value="1"/>
</dbReference>
<evidence type="ECO:0000313" key="9">
    <source>
        <dbReference type="Proteomes" id="UP000234881"/>
    </source>
</evidence>
<keyword evidence="9" id="KW-1185">Reference proteome</keyword>
<dbReference type="Gene3D" id="1.20.1250.20">
    <property type="entry name" value="MFS general substrate transporter like domains"/>
    <property type="match status" value="2"/>
</dbReference>
<comment type="caution">
    <text evidence="8">The sequence shown here is derived from an EMBL/GenBank/DDBJ whole genome shotgun (WGS) entry which is preliminary data.</text>
</comment>
<feature type="transmembrane region" description="Helical" evidence="6">
    <location>
        <begin position="389"/>
        <end position="410"/>
    </location>
</feature>
<organism evidence="8 9">
    <name type="scientific">Cohaesibacter celericrescens</name>
    <dbReference type="NCBI Taxonomy" id="2067669"/>
    <lineage>
        <taxon>Bacteria</taxon>
        <taxon>Pseudomonadati</taxon>
        <taxon>Pseudomonadota</taxon>
        <taxon>Alphaproteobacteria</taxon>
        <taxon>Hyphomicrobiales</taxon>
        <taxon>Cohaesibacteraceae</taxon>
    </lineage>
</organism>
<keyword evidence="2" id="KW-1003">Cell membrane</keyword>
<evidence type="ECO:0000256" key="1">
    <source>
        <dbReference type="ARBA" id="ARBA00004651"/>
    </source>
</evidence>
<feature type="transmembrane region" description="Helical" evidence="6">
    <location>
        <begin position="300"/>
        <end position="318"/>
    </location>
</feature>
<dbReference type="OrthoDB" id="9794076at2"/>
<evidence type="ECO:0000256" key="4">
    <source>
        <dbReference type="ARBA" id="ARBA00022989"/>
    </source>
</evidence>
<comment type="subcellular location">
    <subcellularLocation>
        <location evidence="1">Cell membrane</location>
        <topology evidence="1">Multi-pass membrane protein</topology>
    </subcellularLocation>
</comment>
<gene>
    <name evidence="8" type="ORF">C0081_11195</name>
</gene>
<reference evidence="8 9" key="1">
    <citation type="submission" date="2018-01" db="EMBL/GenBank/DDBJ databases">
        <title>The draft genome sequence of Cohaesibacter sp. H1304.</title>
        <authorList>
            <person name="Wang N.-N."/>
            <person name="Du Z.-J."/>
        </authorList>
    </citation>
    <scope>NUCLEOTIDE SEQUENCE [LARGE SCALE GENOMIC DNA]</scope>
    <source>
        <strain evidence="8 9">H1304</strain>
    </source>
</reference>
<dbReference type="PANTHER" id="PTHR43124:SF3">
    <property type="entry name" value="CHLORAMPHENICOL EFFLUX PUMP RV0191"/>
    <property type="match status" value="1"/>
</dbReference>
<feature type="transmembrane region" description="Helical" evidence="6">
    <location>
        <begin position="142"/>
        <end position="166"/>
    </location>
</feature>
<dbReference type="PROSITE" id="PS50850">
    <property type="entry name" value="MFS"/>
    <property type="match status" value="1"/>
</dbReference>
<name>A0A2N5XRG8_9HYPH</name>
<evidence type="ECO:0000256" key="6">
    <source>
        <dbReference type="SAM" id="Phobius"/>
    </source>
</evidence>
<accession>A0A2N5XRG8</accession>
<dbReference type="PANTHER" id="PTHR43124">
    <property type="entry name" value="PURINE EFFLUX PUMP PBUE"/>
    <property type="match status" value="1"/>
</dbReference>
<dbReference type="RefSeq" id="WP_101533921.1">
    <property type="nucleotide sequence ID" value="NZ_PKUQ01000021.1"/>
</dbReference>
<protein>
    <recommendedName>
        <fullName evidence="7">Major facilitator superfamily (MFS) profile domain-containing protein</fullName>
    </recommendedName>
</protein>
<feature type="transmembrane region" description="Helical" evidence="6">
    <location>
        <begin position="114"/>
        <end position="135"/>
    </location>
</feature>
<keyword evidence="5 6" id="KW-0472">Membrane</keyword>
<dbReference type="EMBL" id="PKUQ01000021">
    <property type="protein sequence ID" value="PLW77112.1"/>
    <property type="molecule type" value="Genomic_DNA"/>
</dbReference>
<feature type="transmembrane region" description="Helical" evidence="6">
    <location>
        <begin position="362"/>
        <end position="383"/>
    </location>
</feature>
<feature type="transmembrane region" description="Helical" evidence="6">
    <location>
        <begin position="57"/>
        <end position="76"/>
    </location>
</feature>
<feature type="transmembrane region" description="Helical" evidence="6">
    <location>
        <begin position="12"/>
        <end position="37"/>
    </location>
</feature>